<accession>A0A1E3KYF1</accession>
<name>A0A1E3KYF1_9BACL</name>
<dbReference type="AlphaFoldDB" id="A0A1E3KYF1"/>
<sequence length="357" mass="41527">MYSQIREGVIEVTKELTPAEIKELCDMPELRIVQYNHPLGANTYTYLNDLLFAKRSDVTLRIYGFYDEVYDLECLEHMPAVTKLSIECAGEIAHLQSIATLQQLKEFSLQCEQIDSFDLLSQIPAHLQSLELGSTSSKKPDLEVLARFEQLTYLSIDGHHKHIEVIGQLRTLEQLVLQSISVSDLDFLADLKSLWSLHLHFGGTRQLEALARLQHIKYLRLSQIKGLDDIHFISAMQGLQYLYLEALPHITTLPALDELHSLRKIELIGMKGLKDIQSLEYAPALIEFIHREAWEMAPEAYEPLMRNPSVKRAYAHLKNAKKMNTFQHLLHHYHKKNTLEERDHHHEHWWFEFPYEN</sequence>
<dbReference type="Gene3D" id="3.80.10.10">
    <property type="entry name" value="Ribonuclease Inhibitor"/>
    <property type="match status" value="1"/>
</dbReference>
<dbReference type="InterPro" id="IPR032675">
    <property type="entry name" value="LRR_dom_sf"/>
</dbReference>
<evidence type="ECO:0000313" key="1">
    <source>
        <dbReference type="EMBL" id="ODP25945.1"/>
    </source>
</evidence>
<evidence type="ECO:0008006" key="3">
    <source>
        <dbReference type="Google" id="ProtNLM"/>
    </source>
</evidence>
<dbReference type="RefSeq" id="WP_069329973.1">
    <property type="nucleotide sequence ID" value="NZ_MDER01000107.1"/>
</dbReference>
<reference evidence="1 2" key="1">
    <citation type="submission" date="2016-08" db="EMBL/GenBank/DDBJ databases">
        <title>Genome sequencing of Paenibacillus sp. TI45-13ar, isolated from Korean traditional nuruk.</title>
        <authorList>
            <person name="Kim S.-J."/>
        </authorList>
    </citation>
    <scope>NUCLEOTIDE SEQUENCE [LARGE SCALE GENOMIC DNA]</scope>
    <source>
        <strain evidence="1 2">TI45-13ar</strain>
    </source>
</reference>
<comment type="caution">
    <text evidence="1">The sequence shown here is derived from an EMBL/GenBank/DDBJ whole genome shotgun (WGS) entry which is preliminary data.</text>
</comment>
<keyword evidence="2" id="KW-1185">Reference proteome</keyword>
<dbReference type="SUPFAM" id="SSF52058">
    <property type="entry name" value="L domain-like"/>
    <property type="match status" value="1"/>
</dbReference>
<gene>
    <name evidence="1" type="ORF">PTI45_04676</name>
</gene>
<evidence type="ECO:0000313" key="2">
    <source>
        <dbReference type="Proteomes" id="UP000094578"/>
    </source>
</evidence>
<dbReference type="Proteomes" id="UP000094578">
    <property type="component" value="Unassembled WGS sequence"/>
</dbReference>
<organism evidence="1 2">
    <name type="scientific">Paenibacillus nuruki</name>
    <dbReference type="NCBI Taxonomy" id="1886670"/>
    <lineage>
        <taxon>Bacteria</taxon>
        <taxon>Bacillati</taxon>
        <taxon>Bacillota</taxon>
        <taxon>Bacilli</taxon>
        <taxon>Bacillales</taxon>
        <taxon>Paenibacillaceae</taxon>
        <taxon>Paenibacillus</taxon>
    </lineage>
</organism>
<protein>
    <recommendedName>
        <fullName evidence="3">Internalin-A</fullName>
    </recommendedName>
</protein>
<dbReference type="EMBL" id="MDER01000107">
    <property type="protein sequence ID" value="ODP25945.1"/>
    <property type="molecule type" value="Genomic_DNA"/>
</dbReference>
<proteinExistence type="predicted"/>
<dbReference type="STRING" id="1886670.PTI45_04676"/>